<evidence type="ECO:0008006" key="4">
    <source>
        <dbReference type="Google" id="ProtNLM"/>
    </source>
</evidence>
<feature type="signal peptide" evidence="1">
    <location>
        <begin position="1"/>
        <end position="21"/>
    </location>
</feature>
<dbReference type="EMBL" id="JABVCQ010000016">
    <property type="protein sequence ID" value="MBB1126296.1"/>
    <property type="molecule type" value="Genomic_DNA"/>
</dbReference>
<name>A0A839HG68_9GAMM</name>
<accession>A0A839HG68</accession>
<evidence type="ECO:0000313" key="3">
    <source>
        <dbReference type="Proteomes" id="UP000548632"/>
    </source>
</evidence>
<organism evidence="2 3">
    <name type="scientific">Thiospirillum jenense</name>
    <dbReference type="NCBI Taxonomy" id="1653858"/>
    <lineage>
        <taxon>Bacteria</taxon>
        <taxon>Pseudomonadati</taxon>
        <taxon>Pseudomonadota</taxon>
        <taxon>Gammaproteobacteria</taxon>
        <taxon>Chromatiales</taxon>
        <taxon>Chromatiaceae</taxon>
        <taxon>Thiospirillum</taxon>
    </lineage>
</organism>
<evidence type="ECO:0000256" key="1">
    <source>
        <dbReference type="SAM" id="SignalP"/>
    </source>
</evidence>
<sequence>MKLQPLSYAIALMLVTGVTSAVEQVATPAPAVVGQAAAAPIFTRATTPEQQAVAAALSARVTARWAALAKRDFATAYTFETPAFRQLNDAASFAGRFGGAVKWQGAQVTEVKLDAALQSAKVALMLSYETVLPDGGNLYQGRRRMDETWIRVADQWWFAQSD</sequence>
<keyword evidence="3" id="KW-1185">Reference proteome</keyword>
<dbReference type="Proteomes" id="UP000548632">
    <property type="component" value="Unassembled WGS sequence"/>
</dbReference>
<keyword evidence="1" id="KW-0732">Signal</keyword>
<gene>
    <name evidence="2" type="ORF">HUK38_08630</name>
</gene>
<dbReference type="RefSeq" id="WP_182583920.1">
    <property type="nucleotide sequence ID" value="NZ_JABVCQ010000016.1"/>
</dbReference>
<feature type="chain" id="PRO_5033047518" description="DUF4440 domain-containing protein" evidence="1">
    <location>
        <begin position="22"/>
        <end position="162"/>
    </location>
</feature>
<proteinExistence type="predicted"/>
<evidence type="ECO:0000313" key="2">
    <source>
        <dbReference type="EMBL" id="MBB1126296.1"/>
    </source>
</evidence>
<dbReference type="AlphaFoldDB" id="A0A839HG68"/>
<protein>
    <recommendedName>
        <fullName evidence="4">DUF4440 domain-containing protein</fullName>
    </recommendedName>
</protein>
<comment type="caution">
    <text evidence="2">The sequence shown here is derived from an EMBL/GenBank/DDBJ whole genome shotgun (WGS) entry which is preliminary data.</text>
</comment>
<reference evidence="2 3" key="1">
    <citation type="journal article" date="2020" name="Arch. Microbiol.">
        <title>The genome sequence of the giant phototrophic gammaproteobacterium Thiospirillum jenense gives insight into its physiological properties and phylogenetic relationships.</title>
        <authorList>
            <person name="Imhoff J.F."/>
            <person name="Meyer T.E."/>
            <person name="Kyndt J.A."/>
        </authorList>
    </citation>
    <scope>NUCLEOTIDE SEQUENCE [LARGE SCALE GENOMIC DNA]</scope>
    <source>
        <strain evidence="2 3">DSM 216</strain>
    </source>
</reference>